<evidence type="ECO:0000259" key="2">
    <source>
        <dbReference type="Pfam" id="PF10536"/>
    </source>
</evidence>
<accession>V7ARG9</accession>
<name>V7ARG9_PHAVU</name>
<keyword evidence="4" id="KW-1185">Reference proteome</keyword>
<dbReference type="Pfam" id="PF10536">
    <property type="entry name" value="PMD"/>
    <property type="match status" value="1"/>
</dbReference>
<dbReference type="AlphaFoldDB" id="V7ARG9"/>
<evidence type="ECO:0000313" key="3">
    <source>
        <dbReference type="EMBL" id="ESW07198.1"/>
    </source>
</evidence>
<dbReference type="Gramene" id="ESW07198">
    <property type="protein sequence ID" value="ESW07198"/>
    <property type="gene ID" value="PHAVU_010G109800g"/>
</dbReference>
<dbReference type="GO" id="GO:0010073">
    <property type="term" value="P:meristem maintenance"/>
    <property type="evidence" value="ECO:0007669"/>
    <property type="project" value="InterPro"/>
</dbReference>
<dbReference type="InterPro" id="IPR044824">
    <property type="entry name" value="MAIN-like"/>
</dbReference>
<dbReference type="OrthoDB" id="1417722at2759"/>
<protein>
    <recommendedName>
        <fullName evidence="2">Aminotransferase-like plant mobile domain-containing protein</fullName>
    </recommendedName>
</protein>
<dbReference type="PANTHER" id="PTHR46033:SF8">
    <property type="entry name" value="PROTEIN MAINTENANCE OF MERISTEMS-LIKE"/>
    <property type="match status" value="1"/>
</dbReference>
<feature type="compositionally biased region" description="Basic and acidic residues" evidence="1">
    <location>
        <begin position="303"/>
        <end position="340"/>
    </location>
</feature>
<reference evidence="4" key="1">
    <citation type="journal article" date="2014" name="Nat. Genet.">
        <title>A reference genome for common bean and genome-wide analysis of dual domestications.</title>
        <authorList>
            <person name="Schmutz J."/>
            <person name="McClean P.E."/>
            <person name="Mamidi S."/>
            <person name="Wu G.A."/>
            <person name="Cannon S.B."/>
            <person name="Grimwood J."/>
            <person name="Jenkins J."/>
            <person name="Shu S."/>
            <person name="Song Q."/>
            <person name="Chavarro C."/>
            <person name="Torres-Torres M."/>
            <person name="Geffroy V."/>
            <person name="Moghaddam S.M."/>
            <person name="Gao D."/>
            <person name="Abernathy B."/>
            <person name="Barry K."/>
            <person name="Blair M."/>
            <person name="Brick M.A."/>
            <person name="Chovatia M."/>
            <person name="Gepts P."/>
            <person name="Goodstein D.M."/>
            <person name="Gonzales M."/>
            <person name="Hellsten U."/>
            <person name="Hyten D.L."/>
            <person name="Jia G."/>
            <person name="Kelly J.D."/>
            <person name="Kudrna D."/>
            <person name="Lee R."/>
            <person name="Richard M.M."/>
            <person name="Miklas P.N."/>
            <person name="Osorno J.M."/>
            <person name="Rodrigues J."/>
            <person name="Thareau V."/>
            <person name="Urrea C.A."/>
            <person name="Wang M."/>
            <person name="Yu Y."/>
            <person name="Zhang M."/>
            <person name="Wing R.A."/>
            <person name="Cregan P.B."/>
            <person name="Rokhsar D.S."/>
            <person name="Jackson S.A."/>
        </authorList>
    </citation>
    <scope>NUCLEOTIDE SEQUENCE [LARGE SCALE GENOMIC DNA]</scope>
    <source>
        <strain evidence="4">cv. G19833</strain>
    </source>
</reference>
<dbReference type="EMBL" id="CM002297">
    <property type="protein sequence ID" value="ESW07198.1"/>
    <property type="molecule type" value="Genomic_DNA"/>
</dbReference>
<dbReference type="Proteomes" id="UP000000226">
    <property type="component" value="Chromosome 10"/>
</dbReference>
<organism evidence="3 4">
    <name type="scientific">Phaseolus vulgaris</name>
    <name type="common">Kidney bean</name>
    <name type="synonym">French bean</name>
    <dbReference type="NCBI Taxonomy" id="3885"/>
    <lineage>
        <taxon>Eukaryota</taxon>
        <taxon>Viridiplantae</taxon>
        <taxon>Streptophyta</taxon>
        <taxon>Embryophyta</taxon>
        <taxon>Tracheophyta</taxon>
        <taxon>Spermatophyta</taxon>
        <taxon>Magnoliopsida</taxon>
        <taxon>eudicotyledons</taxon>
        <taxon>Gunneridae</taxon>
        <taxon>Pentapetalae</taxon>
        <taxon>rosids</taxon>
        <taxon>fabids</taxon>
        <taxon>Fabales</taxon>
        <taxon>Fabaceae</taxon>
        <taxon>Papilionoideae</taxon>
        <taxon>50 kb inversion clade</taxon>
        <taxon>NPAAA clade</taxon>
        <taxon>indigoferoid/millettioid clade</taxon>
        <taxon>Phaseoleae</taxon>
        <taxon>Phaseolus</taxon>
    </lineage>
</organism>
<sequence>MEGDAGQVDDLVMEHKVFRHYCRTTFLGVVNKRLTDEQKSFIQSTPFAWLMLLADKVKMSRTLLRELCSRWVERRQSFLIRCEVVTLSLVDVCLGSGLRVVGEKIDLQKAADESHTKTLFESNNVNVKMIFDEIMKFDNDGCIEDFCRLYILLGLSEFLLPNRMGIVHYGLFSVLDDLGQLKKFNWGLVVYEYLVNSLCSASMSITNESRRVENVIVKEAFEEGRRAYNILKPTKDDIGKMLKETAEMVHRAKEHDYLITNVENVVKPLKQCISEMHKSVPEDCPSPLLEPLSVDDTYREKNDIDAGQHEQKDGGNKRDEEKVPKEESNMISRMKREPRIRVKTPILKTPWMTYSRKRMKRL</sequence>
<evidence type="ECO:0000256" key="1">
    <source>
        <dbReference type="SAM" id="MobiDB-lite"/>
    </source>
</evidence>
<dbReference type="InterPro" id="IPR019557">
    <property type="entry name" value="AminoTfrase-like_pln_mobile"/>
</dbReference>
<feature type="region of interest" description="Disordered" evidence="1">
    <location>
        <begin position="303"/>
        <end position="342"/>
    </location>
</feature>
<dbReference type="PANTHER" id="PTHR46033">
    <property type="entry name" value="PROTEIN MAIN-LIKE 2"/>
    <property type="match status" value="1"/>
</dbReference>
<proteinExistence type="predicted"/>
<evidence type="ECO:0000313" key="4">
    <source>
        <dbReference type="Proteomes" id="UP000000226"/>
    </source>
</evidence>
<feature type="domain" description="Aminotransferase-like plant mobile" evidence="2">
    <location>
        <begin position="56"/>
        <end position="207"/>
    </location>
</feature>
<gene>
    <name evidence="3" type="ORF">PHAVU_010G109800g</name>
</gene>